<dbReference type="EMBL" id="UGSK01000001">
    <property type="protein sequence ID" value="SUB01460.1"/>
    <property type="molecule type" value="Genomic_DNA"/>
</dbReference>
<dbReference type="GO" id="GO:0005886">
    <property type="term" value="C:plasma membrane"/>
    <property type="evidence" value="ECO:0007669"/>
    <property type="project" value="TreeGrafter"/>
</dbReference>
<dbReference type="AlphaFoldDB" id="A0A378ZXB0"/>
<dbReference type="PANTHER" id="PTHR24220">
    <property type="entry name" value="IMPORT ATP-BINDING PROTEIN"/>
    <property type="match status" value="1"/>
</dbReference>
<reference evidence="4 5" key="1">
    <citation type="submission" date="2018-06" db="EMBL/GenBank/DDBJ databases">
        <authorList>
            <consortium name="Pathogen Informatics"/>
            <person name="Doyle S."/>
        </authorList>
    </citation>
    <scope>NUCLEOTIDE SEQUENCE [LARGE SCALE GENOMIC DNA]</scope>
    <source>
        <strain evidence="4 5">NCTC13350</strain>
    </source>
</reference>
<dbReference type="PROSITE" id="PS50893">
    <property type="entry name" value="ABC_TRANSPORTER_2"/>
    <property type="match status" value="1"/>
</dbReference>
<dbReference type="Pfam" id="PF00005">
    <property type="entry name" value="ABC_tran"/>
    <property type="match status" value="1"/>
</dbReference>
<dbReference type="InterPro" id="IPR003439">
    <property type="entry name" value="ABC_transporter-like_ATP-bd"/>
</dbReference>
<proteinExistence type="predicted"/>
<feature type="domain" description="ABC transporter" evidence="3">
    <location>
        <begin position="6"/>
        <end position="237"/>
    </location>
</feature>
<dbReference type="InterPro" id="IPR015854">
    <property type="entry name" value="ABC_transpr_LolD-like"/>
</dbReference>
<dbReference type="OrthoDB" id="9787227at2"/>
<organism evidence="4 5">
    <name type="scientific">Pannonibacter phragmitetus</name>
    <dbReference type="NCBI Taxonomy" id="121719"/>
    <lineage>
        <taxon>Bacteria</taxon>
        <taxon>Pseudomonadati</taxon>
        <taxon>Pseudomonadota</taxon>
        <taxon>Alphaproteobacteria</taxon>
        <taxon>Hyphomicrobiales</taxon>
        <taxon>Stappiaceae</taxon>
        <taxon>Pannonibacter</taxon>
    </lineage>
</organism>
<dbReference type="GO" id="GO:0005524">
    <property type="term" value="F:ATP binding"/>
    <property type="evidence" value="ECO:0007669"/>
    <property type="project" value="UniProtKB-KW"/>
</dbReference>
<dbReference type="GO" id="GO:0022857">
    <property type="term" value="F:transmembrane transporter activity"/>
    <property type="evidence" value="ECO:0007669"/>
    <property type="project" value="TreeGrafter"/>
</dbReference>
<evidence type="ECO:0000313" key="5">
    <source>
        <dbReference type="Proteomes" id="UP000255000"/>
    </source>
</evidence>
<dbReference type="RefSeq" id="WP_019964742.1">
    <property type="nucleotide sequence ID" value="NZ_UGSK01000001.1"/>
</dbReference>
<keyword evidence="4" id="KW-0378">Hydrolase</keyword>
<dbReference type="PANTHER" id="PTHR24220:SF659">
    <property type="entry name" value="TRANSPORTER, PUTATIVE-RELATED"/>
    <property type="match status" value="1"/>
</dbReference>
<name>A0A378ZXB0_9HYPH</name>
<keyword evidence="2 4" id="KW-0067">ATP-binding</keyword>
<gene>
    <name evidence="4" type="primary">lolD_5</name>
    <name evidence="4" type="ORF">NCTC13350_02400</name>
</gene>
<keyword evidence="4" id="KW-0449">Lipoprotein</keyword>
<dbReference type="InterPro" id="IPR003593">
    <property type="entry name" value="AAA+_ATPase"/>
</dbReference>
<evidence type="ECO:0000256" key="2">
    <source>
        <dbReference type="ARBA" id="ARBA00022840"/>
    </source>
</evidence>
<evidence type="ECO:0000256" key="1">
    <source>
        <dbReference type="ARBA" id="ARBA00022741"/>
    </source>
</evidence>
<dbReference type="Proteomes" id="UP000255000">
    <property type="component" value="Unassembled WGS sequence"/>
</dbReference>
<dbReference type="SMART" id="SM00382">
    <property type="entry name" value="AAA"/>
    <property type="match status" value="1"/>
</dbReference>
<evidence type="ECO:0000313" key="4">
    <source>
        <dbReference type="EMBL" id="SUB01460.1"/>
    </source>
</evidence>
<dbReference type="EC" id="3.6.3.-" evidence="4"/>
<dbReference type="Gene3D" id="3.40.50.300">
    <property type="entry name" value="P-loop containing nucleotide triphosphate hydrolases"/>
    <property type="match status" value="1"/>
</dbReference>
<dbReference type="InterPro" id="IPR027417">
    <property type="entry name" value="P-loop_NTPase"/>
</dbReference>
<protein>
    <submittedName>
        <fullName evidence="4">Lipoprotein-releasing system ATP-binding protein LolD</fullName>
        <ecNumber evidence="4">3.6.3.-</ecNumber>
    </submittedName>
</protein>
<dbReference type="GO" id="GO:0016887">
    <property type="term" value="F:ATP hydrolysis activity"/>
    <property type="evidence" value="ECO:0007669"/>
    <property type="project" value="InterPro"/>
</dbReference>
<keyword evidence="1" id="KW-0547">Nucleotide-binding</keyword>
<accession>A0A378ZXB0</accession>
<evidence type="ECO:0000259" key="3">
    <source>
        <dbReference type="PROSITE" id="PS50893"/>
    </source>
</evidence>
<dbReference type="SUPFAM" id="SSF52540">
    <property type="entry name" value="P-loop containing nucleoside triphosphate hydrolases"/>
    <property type="match status" value="1"/>
</dbReference>
<sequence length="238" mass="25328">MLSLDISQLEMRFAGLTEPVLAIAQLHVPAGGRIAITGASGSGKSTLVNTITGLEPVTAGRITWGKSELTSLSTGQRDAFRARNIGLIMQDFHLFPGLCALDNVLLPVRLTRKVKPEERARALALLDATGIRRPRQRIETLSRGEMQRVAVARALLSRPGVIVADEPTASLDASSGAGVAELLLHLSREEGVTLITVTHDPALAEQMDRTIRLESGRIATDTATATEKQLSGLPGEAS</sequence>